<dbReference type="SUPFAM" id="SSF55729">
    <property type="entry name" value="Acyl-CoA N-acyltransferases (Nat)"/>
    <property type="match status" value="1"/>
</dbReference>
<keyword evidence="2" id="KW-0808">Transferase</keyword>
<evidence type="ECO:0000259" key="1">
    <source>
        <dbReference type="PROSITE" id="PS51186"/>
    </source>
</evidence>
<dbReference type="RefSeq" id="WP_119927331.1">
    <property type="nucleotide sequence ID" value="NZ_QZEY01000005.1"/>
</dbReference>
<dbReference type="EMBL" id="QZEY01000005">
    <property type="protein sequence ID" value="RJL32013.1"/>
    <property type="molecule type" value="Genomic_DNA"/>
</dbReference>
<dbReference type="PANTHER" id="PTHR43792">
    <property type="entry name" value="GNAT FAMILY, PUTATIVE (AFU_ORTHOLOGUE AFUA_3G00765)-RELATED-RELATED"/>
    <property type="match status" value="1"/>
</dbReference>
<name>A0A3A4B1N2_9ACTN</name>
<protein>
    <submittedName>
        <fullName evidence="2">N-acetyltransferase</fullName>
    </submittedName>
</protein>
<dbReference type="Proteomes" id="UP000265768">
    <property type="component" value="Unassembled WGS sequence"/>
</dbReference>
<dbReference type="InterPro" id="IPR051531">
    <property type="entry name" value="N-acetyltransferase"/>
</dbReference>
<dbReference type="CDD" id="cd04301">
    <property type="entry name" value="NAT_SF"/>
    <property type="match status" value="1"/>
</dbReference>
<dbReference type="Gene3D" id="3.40.630.30">
    <property type="match status" value="1"/>
</dbReference>
<dbReference type="PROSITE" id="PS51186">
    <property type="entry name" value="GNAT"/>
    <property type="match status" value="1"/>
</dbReference>
<organism evidence="2 3">
    <name type="scientific">Bailinhaonella thermotolerans</name>
    <dbReference type="NCBI Taxonomy" id="1070861"/>
    <lineage>
        <taxon>Bacteria</taxon>
        <taxon>Bacillati</taxon>
        <taxon>Actinomycetota</taxon>
        <taxon>Actinomycetes</taxon>
        <taxon>Streptosporangiales</taxon>
        <taxon>Streptosporangiaceae</taxon>
        <taxon>Bailinhaonella</taxon>
    </lineage>
</organism>
<evidence type="ECO:0000313" key="2">
    <source>
        <dbReference type="EMBL" id="RJL32013.1"/>
    </source>
</evidence>
<gene>
    <name evidence="2" type="ORF">D5H75_16395</name>
</gene>
<accession>A0A3A4B1N2</accession>
<dbReference type="OrthoDB" id="9132139at2"/>
<evidence type="ECO:0000313" key="3">
    <source>
        <dbReference type="Proteomes" id="UP000265768"/>
    </source>
</evidence>
<comment type="caution">
    <text evidence="2">The sequence shown here is derived from an EMBL/GenBank/DDBJ whole genome shotgun (WGS) entry which is preliminary data.</text>
</comment>
<proteinExistence type="predicted"/>
<keyword evidence="3" id="KW-1185">Reference proteome</keyword>
<feature type="domain" description="N-acetyltransferase" evidence="1">
    <location>
        <begin position="13"/>
        <end position="181"/>
    </location>
</feature>
<dbReference type="AlphaFoldDB" id="A0A3A4B1N2"/>
<reference evidence="2 3" key="1">
    <citation type="submission" date="2018-09" db="EMBL/GenBank/DDBJ databases">
        <title>YIM 75507 draft genome.</title>
        <authorList>
            <person name="Tang S."/>
            <person name="Feng Y."/>
        </authorList>
    </citation>
    <scope>NUCLEOTIDE SEQUENCE [LARGE SCALE GENOMIC DNA]</scope>
    <source>
        <strain evidence="2 3">YIM 75507</strain>
    </source>
</reference>
<sequence length="189" mass="21754">MLKPTYPLETPRLRLRPFTLGDLTAFHAIYSRPDVVRYLYTEPLDLDGARESLERKKTGRTELREEGDALCLAVERRDTGELIGDCMLRWASEAHSGGEIGWVFDPAHHGHGYATEAARELLRLGFAEMRLHRIHASCDARNTASARMMERLGMRREAHLVENEFVKGEWTDEFVYALLRREWEAGRPS</sequence>
<dbReference type="GO" id="GO:0016747">
    <property type="term" value="F:acyltransferase activity, transferring groups other than amino-acyl groups"/>
    <property type="evidence" value="ECO:0007669"/>
    <property type="project" value="InterPro"/>
</dbReference>
<dbReference type="Pfam" id="PF13302">
    <property type="entry name" value="Acetyltransf_3"/>
    <property type="match status" value="1"/>
</dbReference>
<dbReference type="InterPro" id="IPR000182">
    <property type="entry name" value="GNAT_dom"/>
</dbReference>
<dbReference type="InterPro" id="IPR016181">
    <property type="entry name" value="Acyl_CoA_acyltransferase"/>
</dbReference>